<evidence type="ECO:0000256" key="2">
    <source>
        <dbReference type="ARBA" id="ARBA00023125"/>
    </source>
</evidence>
<accession>A0A1E5PEN3</accession>
<evidence type="ECO:0000313" key="5">
    <source>
        <dbReference type="EMBL" id="OEJ27987.1"/>
    </source>
</evidence>
<dbReference type="GO" id="GO:0043565">
    <property type="term" value="F:sequence-specific DNA binding"/>
    <property type="evidence" value="ECO:0007669"/>
    <property type="project" value="InterPro"/>
</dbReference>
<keyword evidence="6" id="KW-1185">Reference proteome</keyword>
<dbReference type="Pfam" id="PF12833">
    <property type="entry name" value="HTH_18"/>
    <property type="match status" value="1"/>
</dbReference>
<evidence type="ECO:0000313" key="6">
    <source>
        <dbReference type="Proteomes" id="UP000095759"/>
    </source>
</evidence>
<feature type="domain" description="HTH araC/xylS-type" evidence="4">
    <location>
        <begin position="1"/>
        <end position="59"/>
    </location>
</feature>
<dbReference type="STRING" id="285458.BGM19_07480"/>
<name>A0A1E5PEN3_9ACTN</name>
<dbReference type="AlphaFoldDB" id="A0A1E5PEN3"/>
<dbReference type="InterPro" id="IPR009057">
    <property type="entry name" value="Homeodomain-like_sf"/>
</dbReference>
<gene>
    <name evidence="5" type="ORF">AS594_29345</name>
</gene>
<proteinExistence type="predicted"/>
<dbReference type="EMBL" id="MEHJ01000001">
    <property type="protein sequence ID" value="OEJ27987.1"/>
    <property type="molecule type" value="Genomic_DNA"/>
</dbReference>
<keyword evidence="2" id="KW-0238">DNA-binding</keyword>
<dbReference type="InterPro" id="IPR018060">
    <property type="entry name" value="HTH_AraC"/>
</dbReference>
<dbReference type="PROSITE" id="PS01124">
    <property type="entry name" value="HTH_ARAC_FAMILY_2"/>
    <property type="match status" value="1"/>
</dbReference>
<comment type="caution">
    <text evidence="5">The sequence shown here is derived from an EMBL/GenBank/DDBJ whole genome shotgun (WGS) entry which is preliminary data.</text>
</comment>
<evidence type="ECO:0000256" key="3">
    <source>
        <dbReference type="ARBA" id="ARBA00023163"/>
    </source>
</evidence>
<dbReference type="InterPro" id="IPR020449">
    <property type="entry name" value="Tscrpt_reg_AraC-type_HTH"/>
</dbReference>
<dbReference type="Gene3D" id="1.10.10.60">
    <property type="entry name" value="Homeodomain-like"/>
    <property type="match status" value="1"/>
</dbReference>
<reference evidence="5 6" key="1">
    <citation type="submission" date="2016-08" db="EMBL/GenBank/DDBJ databases">
        <title>Complete genome sequence of Streptomyces agglomeratus strain 6-3-2, a novel anti-MRSA actinomycete isolated from Wuli of Tebit, China.</title>
        <authorList>
            <person name="Chen X."/>
        </authorList>
    </citation>
    <scope>NUCLEOTIDE SEQUENCE [LARGE SCALE GENOMIC DNA]</scope>
    <source>
        <strain evidence="5 6">6-3-2</strain>
    </source>
</reference>
<evidence type="ECO:0000256" key="1">
    <source>
        <dbReference type="ARBA" id="ARBA00023015"/>
    </source>
</evidence>
<dbReference type="SUPFAM" id="SSF46689">
    <property type="entry name" value="Homeodomain-like"/>
    <property type="match status" value="1"/>
</dbReference>
<protein>
    <recommendedName>
        <fullName evidence="4">HTH araC/xylS-type domain-containing protein</fullName>
    </recommendedName>
</protein>
<organism evidence="5 6">
    <name type="scientific">Streptomyces agglomeratus</name>
    <dbReference type="NCBI Taxonomy" id="285458"/>
    <lineage>
        <taxon>Bacteria</taxon>
        <taxon>Bacillati</taxon>
        <taxon>Actinomycetota</taxon>
        <taxon>Actinomycetes</taxon>
        <taxon>Kitasatosporales</taxon>
        <taxon>Streptomycetaceae</taxon>
        <taxon>Streptomyces</taxon>
    </lineage>
</organism>
<dbReference type="PRINTS" id="PR00032">
    <property type="entry name" value="HTHARAC"/>
</dbReference>
<keyword evidence="3" id="KW-0804">Transcription</keyword>
<keyword evidence="1" id="KW-0805">Transcription regulation</keyword>
<dbReference type="GO" id="GO:0003700">
    <property type="term" value="F:DNA-binding transcription factor activity"/>
    <property type="evidence" value="ECO:0007669"/>
    <property type="project" value="InterPro"/>
</dbReference>
<sequence>MPPARFLAAVRQEVAKRKLLYTSDRIADISVQVGYSSLGSFTTRFTKSVGVSPGRFRRLVELGQTAIDFTAGTTDDAAFAYGSFQGRIFRNDGQDGEPVFVAAIPPVGRYDRPSRCRRLEHGSRIWGIDYVPEGPWYVQAVSRSAGTGKRSIVVGSAGPFYVAPGSVILVDLVLKSPLQTKLFDVERATIGAALPELFQS</sequence>
<dbReference type="Proteomes" id="UP000095759">
    <property type="component" value="Unassembled WGS sequence"/>
</dbReference>
<evidence type="ECO:0000259" key="4">
    <source>
        <dbReference type="PROSITE" id="PS01124"/>
    </source>
</evidence>
<dbReference type="SMART" id="SM00342">
    <property type="entry name" value="HTH_ARAC"/>
    <property type="match status" value="1"/>
</dbReference>